<reference evidence="2 3" key="1">
    <citation type="submission" date="2024-06" db="EMBL/GenBank/DDBJ databases">
        <title>A chromosome-level genome assembly of beet webworm, Loxostege sticticalis.</title>
        <authorList>
            <person name="Zhang Y."/>
        </authorList>
    </citation>
    <scope>NUCLEOTIDE SEQUENCE [LARGE SCALE GENOMIC DNA]</scope>
    <source>
        <strain evidence="2">AQ026</strain>
        <tissue evidence="2">Whole body</tissue>
    </source>
</reference>
<proteinExistence type="predicted"/>
<keyword evidence="3" id="KW-1185">Reference proteome</keyword>
<protein>
    <recommendedName>
        <fullName evidence="4">Secreted protein</fullName>
    </recommendedName>
</protein>
<evidence type="ECO:0000313" key="2">
    <source>
        <dbReference type="EMBL" id="KAL0892859.1"/>
    </source>
</evidence>
<evidence type="ECO:0008006" key="4">
    <source>
        <dbReference type="Google" id="ProtNLM"/>
    </source>
</evidence>
<gene>
    <name evidence="2" type="ORF">ABMA27_014544</name>
</gene>
<feature type="chain" id="PRO_5046972141" description="Secreted protein" evidence="1">
    <location>
        <begin position="17"/>
        <end position="83"/>
    </location>
</feature>
<organism evidence="2 3">
    <name type="scientific">Loxostege sticticalis</name>
    <name type="common">Beet webworm moth</name>
    <dbReference type="NCBI Taxonomy" id="481309"/>
    <lineage>
        <taxon>Eukaryota</taxon>
        <taxon>Metazoa</taxon>
        <taxon>Ecdysozoa</taxon>
        <taxon>Arthropoda</taxon>
        <taxon>Hexapoda</taxon>
        <taxon>Insecta</taxon>
        <taxon>Pterygota</taxon>
        <taxon>Neoptera</taxon>
        <taxon>Endopterygota</taxon>
        <taxon>Lepidoptera</taxon>
        <taxon>Glossata</taxon>
        <taxon>Ditrysia</taxon>
        <taxon>Pyraloidea</taxon>
        <taxon>Crambidae</taxon>
        <taxon>Pyraustinae</taxon>
        <taxon>Loxostege</taxon>
    </lineage>
</organism>
<sequence length="83" mass="9607">MLRFMVLSFCFTVTTSDVLEEERSSFLGFTHEVTITSSTLELVQQLKDAVWAKSEGDRPVRRYFDSFDTPFVGRGDSPTYTYY</sequence>
<evidence type="ECO:0000256" key="1">
    <source>
        <dbReference type="SAM" id="SignalP"/>
    </source>
</evidence>
<evidence type="ECO:0000313" key="3">
    <source>
        <dbReference type="Proteomes" id="UP001549920"/>
    </source>
</evidence>
<accession>A0ABR3I9A8</accession>
<dbReference type="Proteomes" id="UP001549920">
    <property type="component" value="Unassembled WGS sequence"/>
</dbReference>
<name>A0ABR3I9A8_LOXSC</name>
<dbReference type="EMBL" id="JBEUOH010000006">
    <property type="protein sequence ID" value="KAL0892859.1"/>
    <property type="molecule type" value="Genomic_DNA"/>
</dbReference>
<comment type="caution">
    <text evidence="2">The sequence shown here is derived from an EMBL/GenBank/DDBJ whole genome shotgun (WGS) entry which is preliminary data.</text>
</comment>
<keyword evidence="1" id="KW-0732">Signal</keyword>
<feature type="signal peptide" evidence="1">
    <location>
        <begin position="1"/>
        <end position="16"/>
    </location>
</feature>